<feature type="region of interest" description="Disordered" evidence="1">
    <location>
        <begin position="53"/>
        <end position="82"/>
    </location>
</feature>
<name>A0AAE0S600_9BIVA</name>
<gene>
    <name evidence="2" type="ORF">CHS0354_010557</name>
</gene>
<reference evidence="2" key="2">
    <citation type="journal article" date="2021" name="Genome Biol. Evol.">
        <title>Developing a high-quality reference genome for a parasitic bivalve with doubly uniparental inheritance (Bivalvia: Unionida).</title>
        <authorList>
            <person name="Smith C.H."/>
        </authorList>
    </citation>
    <scope>NUCLEOTIDE SEQUENCE</scope>
    <source>
        <strain evidence="2">CHS0354</strain>
        <tissue evidence="2">Mantle</tissue>
    </source>
</reference>
<keyword evidence="3" id="KW-1185">Reference proteome</keyword>
<comment type="caution">
    <text evidence="2">The sequence shown here is derived from an EMBL/GenBank/DDBJ whole genome shotgun (WGS) entry which is preliminary data.</text>
</comment>
<evidence type="ECO:0000256" key="1">
    <source>
        <dbReference type="SAM" id="MobiDB-lite"/>
    </source>
</evidence>
<proteinExistence type="predicted"/>
<accession>A0AAE0S600</accession>
<dbReference type="EMBL" id="JAEAOA010000663">
    <property type="protein sequence ID" value="KAK3585784.1"/>
    <property type="molecule type" value="Genomic_DNA"/>
</dbReference>
<dbReference type="Proteomes" id="UP001195483">
    <property type="component" value="Unassembled WGS sequence"/>
</dbReference>
<sequence length="82" mass="9283">MLSVDAVERVFNTYLRSSWKFHQASAVSTCLVLAASFGDIGVQGDQGLAIHVDKRQKNENKESDFQQRKLKKTYSDRDSTKC</sequence>
<reference evidence="2" key="3">
    <citation type="submission" date="2023-05" db="EMBL/GenBank/DDBJ databases">
        <authorList>
            <person name="Smith C.H."/>
        </authorList>
    </citation>
    <scope>NUCLEOTIDE SEQUENCE</scope>
    <source>
        <strain evidence="2">CHS0354</strain>
        <tissue evidence="2">Mantle</tissue>
    </source>
</reference>
<evidence type="ECO:0000313" key="3">
    <source>
        <dbReference type="Proteomes" id="UP001195483"/>
    </source>
</evidence>
<protein>
    <submittedName>
        <fullName evidence="2">Uncharacterized protein</fullName>
    </submittedName>
</protein>
<evidence type="ECO:0000313" key="2">
    <source>
        <dbReference type="EMBL" id="KAK3585784.1"/>
    </source>
</evidence>
<reference evidence="2" key="1">
    <citation type="journal article" date="2021" name="Genome Biol. Evol.">
        <title>A High-Quality Reference Genome for a Parasitic Bivalve with Doubly Uniparental Inheritance (Bivalvia: Unionida).</title>
        <authorList>
            <person name="Smith C.H."/>
        </authorList>
    </citation>
    <scope>NUCLEOTIDE SEQUENCE</scope>
    <source>
        <strain evidence="2">CHS0354</strain>
    </source>
</reference>
<dbReference type="AlphaFoldDB" id="A0AAE0S600"/>
<organism evidence="2 3">
    <name type="scientific">Potamilus streckersoni</name>
    <dbReference type="NCBI Taxonomy" id="2493646"/>
    <lineage>
        <taxon>Eukaryota</taxon>
        <taxon>Metazoa</taxon>
        <taxon>Spiralia</taxon>
        <taxon>Lophotrochozoa</taxon>
        <taxon>Mollusca</taxon>
        <taxon>Bivalvia</taxon>
        <taxon>Autobranchia</taxon>
        <taxon>Heteroconchia</taxon>
        <taxon>Palaeoheterodonta</taxon>
        <taxon>Unionida</taxon>
        <taxon>Unionoidea</taxon>
        <taxon>Unionidae</taxon>
        <taxon>Ambleminae</taxon>
        <taxon>Lampsilini</taxon>
        <taxon>Potamilus</taxon>
    </lineage>
</organism>